<evidence type="ECO:0000313" key="5">
    <source>
        <dbReference type="Proteomes" id="UP000805614"/>
    </source>
</evidence>
<reference evidence="4 5" key="1">
    <citation type="submission" date="2020-06" db="EMBL/GenBank/DDBJ databases">
        <title>Actinomadura xiongansis sp. nov., isolated from soil of Baiyangdian.</title>
        <authorList>
            <person name="Zhang X."/>
        </authorList>
    </citation>
    <scope>NUCLEOTIDE SEQUENCE [LARGE SCALE GENOMIC DNA]</scope>
    <source>
        <strain evidence="4 5">HBUM206468</strain>
    </source>
</reference>
<keyword evidence="5" id="KW-1185">Reference proteome</keyword>
<name>A0ABR7LUW6_9ACTN</name>
<sequence length="494" mass="49957">MNSRRWTPRIWARIAAAGAVVIAMSLISGPESAASDQPVDSTLTYSCPFPSGTQQITARIVGAFPAAGTVGRPIQPSDVKLTATLPSAALADLTRLGAASVAASARLTITVAQSGTSTNVAWPGLTAPSTPIPGSGGLSLTASGAVPPATVTASGAAAFIAGPLRLVLTPRKADGTATSPDGTATSPDTLPLDCTLQLGSNMVLAAVPVGAPANSAPSSPGTGTGVAAPRTARQRAAADDPSCEFKIDLPPRSADGFLAGFSNVNKLNGAALIGRENGQTTGHAQLKLLHTFVVKFSPCTPPGISSETHILSSGSLAYGVNDPLSPGKPQLPPAKATFLTFGIMPTTATMELTQAPGTVIDIDVSESVPDVGDRKVVTILTSKLSIRIRDVRVNGVPLDVGPNCESVTPMAVTLFGNPPEYDLNTGGPLTGTATIPPFSGCGVGEDLDPLFTASVSGPGNFMKLIQGKLCVLDENGNPADGVGQCPAPRPEPQR</sequence>
<feature type="chain" id="PRO_5047130396" description="DUF6801 domain-containing protein" evidence="2">
    <location>
        <begin position="34"/>
        <end position="494"/>
    </location>
</feature>
<evidence type="ECO:0000256" key="2">
    <source>
        <dbReference type="SAM" id="SignalP"/>
    </source>
</evidence>
<feature type="region of interest" description="Disordered" evidence="1">
    <location>
        <begin position="213"/>
        <end position="239"/>
    </location>
</feature>
<feature type="signal peptide" evidence="2">
    <location>
        <begin position="1"/>
        <end position="33"/>
    </location>
</feature>
<dbReference type="RefSeq" id="WP_187245627.1">
    <property type="nucleotide sequence ID" value="NZ_BAAAOK010000017.1"/>
</dbReference>
<dbReference type="Pfam" id="PF20611">
    <property type="entry name" value="DUF6801"/>
    <property type="match status" value="1"/>
</dbReference>
<protein>
    <recommendedName>
        <fullName evidence="3">DUF6801 domain-containing protein</fullName>
    </recommendedName>
</protein>
<gene>
    <name evidence="4" type="ORF">HKK74_24285</name>
</gene>
<dbReference type="EMBL" id="JABVEC010000019">
    <property type="protein sequence ID" value="MBC6468591.1"/>
    <property type="molecule type" value="Genomic_DNA"/>
</dbReference>
<keyword evidence="2" id="KW-0732">Signal</keyword>
<feature type="domain" description="DUF6801" evidence="3">
    <location>
        <begin position="44"/>
        <end position="205"/>
    </location>
</feature>
<organism evidence="4 5">
    <name type="scientific">Actinomadura alba</name>
    <dbReference type="NCBI Taxonomy" id="406431"/>
    <lineage>
        <taxon>Bacteria</taxon>
        <taxon>Bacillati</taxon>
        <taxon>Actinomycetota</taxon>
        <taxon>Actinomycetes</taxon>
        <taxon>Streptosporangiales</taxon>
        <taxon>Thermomonosporaceae</taxon>
        <taxon>Actinomadura</taxon>
    </lineage>
</organism>
<accession>A0ABR7LUW6</accession>
<dbReference type="InterPro" id="IPR046542">
    <property type="entry name" value="DUF6801"/>
</dbReference>
<evidence type="ECO:0000313" key="4">
    <source>
        <dbReference type="EMBL" id="MBC6468591.1"/>
    </source>
</evidence>
<comment type="caution">
    <text evidence="4">The sequence shown here is derived from an EMBL/GenBank/DDBJ whole genome shotgun (WGS) entry which is preliminary data.</text>
</comment>
<proteinExistence type="predicted"/>
<dbReference type="Proteomes" id="UP000805614">
    <property type="component" value="Unassembled WGS sequence"/>
</dbReference>
<evidence type="ECO:0000259" key="3">
    <source>
        <dbReference type="Pfam" id="PF20611"/>
    </source>
</evidence>
<evidence type="ECO:0000256" key="1">
    <source>
        <dbReference type="SAM" id="MobiDB-lite"/>
    </source>
</evidence>